<organism evidence="1 2">
    <name type="scientific">Halobaculum litoreum</name>
    <dbReference type="NCBI Taxonomy" id="3031998"/>
    <lineage>
        <taxon>Archaea</taxon>
        <taxon>Methanobacteriati</taxon>
        <taxon>Methanobacteriota</taxon>
        <taxon>Stenosarchaea group</taxon>
        <taxon>Halobacteria</taxon>
        <taxon>Halobacteriales</taxon>
        <taxon>Haloferacaceae</taxon>
        <taxon>Halobaculum</taxon>
    </lineage>
</organism>
<evidence type="ECO:0000313" key="1">
    <source>
        <dbReference type="EMBL" id="MFC7137299.1"/>
    </source>
</evidence>
<dbReference type="EMBL" id="JBHSZG010000001">
    <property type="protein sequence ID" value="MFC7137299.1"/>
    <property type="molecule type" value="Genomic_DNA"/>
</dbReference>
<sequence length="86" mass="10206">MELSRIVDRINEELGTDFTDADQLFLDQLKEDALEDDRLRRSAQVNNMENFALEFDDALTNMFIDRMDQNQGSLRSLWTTTRCRMR</sequence>
<keyword evidence="2" id="KW-1185">Reference proteome</keyword>
<dbReference type="Proteomes" id="UP001596368">
    <property type="component" value="Unassembled WGS sequence"/>
</dbReference>
<gene>
    <name evidence="1" type="ORF">ACFQRB_14260</name>
</gene>
<evidence type="ECO:0000313" key="2">
    <source>
        <dbReference type="Proteomes" id="UP001596368"/>
    </source>
</evidence>
<dbReference type="AlphaFoldDB" id="A0ABD5XUG6"/>
<protein>
    <submittedName>
        <fullName evidence="1">Uncharacterized protein</fullName>
    </submittedName>
</protein>
<accession>A0ABD5XUG6</accession>
<proteinExistence type="predicted"/>
<name>A0ABD5XUG6_9EURY</name>
<comment type="caution">
    <text evidence="1">The sequence shown here is derived from an EMBL/GenBank/DDBJ whole genome shotgun (WGS) entry which is preliminary data.</text>
</comment>
<reference evidence="1 2" key="1">
    <citation type="journal article" date="2019" name="Int. J. Syst. Evol. Microbiol.">
        <title>The Global Catalogue of Microorganisms (GCM) 10K type strain sequencing project: providing services to taxonomists for standard genome sequencing and annotation.</title>
        <authorList>
            <consortium name="The Broad Institute Genomics Platform"/>
            <consortium name="The Broad Institute Genome Sequencing Center for Infectious Disease"/>
            <person name="Wu L."/>
            <person name="Ma J."/>
        </authorList>
    </citation>
    <scope>NUCLEOTIDE SEQUENCE [LARGE SCALE GENOMIC DNA]</scope>
    <source>
        <strain evidence="1 2">DT92</strain>
    </source>
</reference>